<reference evidence="3" key="1">
    <citation type="journal article" date="2019" name="Int. J. Syst. Evol. Microbiol.">
        <title>The Global Catalogue of Microorganisms (GCM) 10K type strain sequencing project: providing services to taxonomists for standard genome sequencing and annotation.</title>
        <authorList>
            <consortium name="The Broad Institute Genomics Platform"/>
            <consortium name="The Broad Institute Genome Sequencing Center for Infectious Disease"/>
            <person name="Wu L."/>
            <person name="Ma J."/>
        </authorList>
    </citation>
    <scope>NUCLEOTIDE SEQUENCE [LARGE SCALE GENOMIC DNA]</scope>
    <source>
        <strain evidence="3">JCM 4524</strain>
    </source>
</reference>
<dbReference type="NCBIfam" id="NF038083">
    <property type="entry name" value="CU044_5270_fam"/>
    <property type="match status" value="1"/>
</dbReference>
<gene>
    <name evidence="2" type="ORF">GCM10010307_39060</name>
</gene>
<keyword evidence="1" id="KW-0812">Transmembrane</keyword>
<evidence type="ECO:0000313" key="3">
    <source>
        <dbReference type="Proteomes" id="UP001500151"/>
    </source>
</evidence>
<evidence type="ECO:0000256" key="1">
    <source>
        <dbReference type="SAM" id="Phobius"/>
    </source>
</evidence>
<name>A0ABP6DA43_9ACTN</name>
<organism evidence="2 3">
    <name type="scientific">Streptomyces vastus</name>
    <dbReference type="NCBI Taxonomy" id="285451"/>
    <lineage>
        <taxon>Bacteria</taxon>
        <taxon>Bacillati</taxon>
        <taxon>Actinomycetota</taxon>
        <taxon>Actinomycetes</taxon>
        <taxon>Kitasatosporales</taxon>
        <taxon>Streptomycetaceae</taxon>
        <taxon>Streptomyces</taxon>
    </lineage>
</organism>
<dbReference type="EMBL" id="BAAASJ010000036">
    <property type="protein sequence ID" value="GAA2639583.1"/>
    <property type="molecule type" value="Genomic_DNA"/>
</dbReference>
<accession>A0ABP6DA43</accession>
<dbReference type="Proteomes" id="UP001500151">
    <property type="component" value="Unassembled WGS sequence"/>
</dbReference>
<keyword evidence="1" id="KW-1133">Transmembrane helix</keyword>
<evidence type="ECO:0000313" key="2">
    <source>
        <dbReference type="EMBL" id="GAA2639583.1"/>
    </source>
</evidence>
<dbReference type="InterPro" id="IPR047789">
    <property type="entry name" value="CU044_5270-like"/>
</dbReference>
<protein>
    <submittedName>
        <fullName evidence="2">CU044_5270 family protein</fullName>
    </submittedName>
</protein>
<feature type="transmembrane region" description="Helical" evidence="1">
    <location>
        <begin position="66"/>
        <end position="88"/>
    </location>
</feature>
<proteinExistence type="predicted"/>
<sequence>MNAVSQQQPERHERAEREELARLLPAADTSGLTPDRHRLLKGHVMNEIDFDAPSAAGAARRSRKRLVFVLAPTAAACALALSVALGGIDALTGGRDTAGPGSVATQPVASPAAVELLNRIALTANEQPGTQVRDNQYTYVKIVGFATALNGETGATERTDEAREEWTSVDGTGRTLQQQDGEEFWLDAPGGGTPNSPTYRLLEGLPTDPTALLKEIYEDADLNHGSGTDSTLGADQAAFVAIGDMLRYSAAPPASSAALYRAAARIPGVTTRPDAVDAAGRHGVAVTRTHDGERNEWIFDKGTLRLLGTRTVLVEDSDWGKAGTAVESVAITATGIVDKPGRTPAEASERHA</sequence>
<comment type="caution">
    <text evidence="2">The sequence shown here is derived from an EMBL/GenBank/DDBJ whole genome shotgun (WGS) entry which is preliminary data.</text>
</comment>
<dbReference type="RefSeq" id="WP_344391563.1">
    <property type="nucleotide sequence ID" value="NZ_BAAASJ010000036.1"/>
</dbReference>
<keyword evidence="1" id="KW-0472">Membrane</keyword>
<keyword evidence="3" id="KW-1185">Reference proteome</keyword>